<evidence type="ECO:0000256" key="1">
    <source>
        <dbReference type="SAM" id="Phobius"/>
    </source>
</evidence>
<feature type="transmembrane region" description="Helical" evidence="1">
    <location>
        <begin position="168"/>
        <end position="186"/>
    </location>
</feature>
<organism evidence="2 3">
    <name type="scientific">Corynebacterium breve</name>
    <dbReference type="NCBI Taxonomy" id="3049799"/>
    <lineage>
        <taxon>Bacteria</taxon>
        <taxon>Bacillati</taxon>
        <taxon>Actinomycetota</taxon>
        <taxon>Actinomycetes</taxon>
        <taxon>Mycobacteriales</taxon>
        <taxon>Corynebacteriaceae</taxon>
        <taxon>Corynebacterium</taxon>
    </lineage>
</organism>
<feature type="transmembrane region" description="Helical" evidence="1">
    <location>
        <begin position="66"/>
        <end position="88"/>
    </location>
</feature>
<keyword evidence="1" id="KW-0472">Membrane</keyword>
<name>A0ABY8VHG3_9CORY</name>
<sequence>MKLFTSPVHPALPWAIFLLAAIVAAVGREWTFDGQSWTVGAGLVLATTMAYFASRWPALDQLGAKFSAWLAGALSTGVGGAAIMALFITPMTIWNSLRNPWYNRFDALLVTSGDAPFFDTNGEPYLVPNAGQNPTTMALTALIIFLFLATAALVGLAIGLATTVTTKVIIVGAAIVAGFATVVWSSAPSFYNMWQKPVAIAIGCGVSLLACAWVFTRQRKQASYS</sequence>
<dbReference type="EMBL" id="CP126969">
    <property type="protein sequence ID" value="WIM68200.1"/>
    <property type="molecule type" value="Genomic_DNA"/>
</dbReference>
<protein>
    <submittedName>
        <fullName evidence="2">Uncharacterized protein</fullName>
    </submittedName>
</protein>
<feature type="transmembrane region" description="Helical" evidence="1">
    <location>
        <begin position="37"/>
        <end position="54"/>
    </location>
</feature>
<feature type="transmembrane region" description="Helical" evidence="1">
    <location>
        <begin position="198"/>
        <end position="216"/>
    </location>
</feature>
<evidence type="ECO:0000313" key="3">
    <source>
        <dbReference type="Proteomes" id="UP001225598"/>
    </source>
</evidence>
<proteinExistence type="predicted"/>
<reference evidence="2 3" key="1">
    <citation type="submission" date="2023-05" db="EMBL/GenBank/DDBJ databases">
        <title>Corynebacterium suedekumii sp. nov. and Corynebacterium breve sp. nov. isolated from raw cow's milk.</title>
        <authorList>
            <person name="Baer M.K."/>
            <person name="Mehl L."/>
            <person name="Hellmuth R."/>
            <person name="Marke G."/>
            <person name="Lipski A."/>
        </authorList>
    </citation>
    <scope>NUCLEOTIDE SEQUENCE [LARGE SCALE GENOMIC DNA]</scope>
    <source>
        <strain evidence="2 3">R4</strain>
    </source>
</reference>
<keyword evidence="3" id="KW-1185">Reference proteome</keyword>
<keyword evidence="1" id="KW-1133">Transmembrane helix</keyword>
<accession>A0ABY8VHG3</accession>
<dbReference type="Proteomes" id="UP001225598">
    <property type="component" value="Chromosome"/>
</dbReference>
<gene>
    <name evidence="2" type="ORF">QP027_02020</name>
</gene>
<evidence type="ECO:0000313" key="2">
    <source>
        <dbReference type="EMBL" id="WIM68200.1"/>
    </source>
</evidence>
<dbReference type="RefSeq" id="WP_284825591.1">
    <property type="nucleotide sequence ID" value="NZ_CP126969.1"/>
</dbReference>
<feature type="transmembrane region" description="Helical" evidence="1">
    <location>
        <begin position="137"/>
        <end position="161"/>
    </location>
</feature>
<keyword evidence="1" id="KW-0812">Transmembrane</keyword>